<feature type="region of interest" description="Disordered" evidence="12">
    <location>
        <begin position="387"/>
        <end position="417"/>
    </location>
</feature>
<dbReference type="OrthoDB" id="5428132at2759"/>
<accession>A0A8J2M8V1</accession>
<feature type="domain" description="C2H2-type" evidence="13">
    <location>
        <begin position="346"/>
        <end position="367"/>
    </location>
</feature>
<evidence type="ECO:0000256" key="8">
    <source>
        <dbReference type="ARBA" id="ARBA00023163"/>
    </source>
</evidence>
<organism evidence="14 15">
    <name type="scientific">Danaus chrysippus</name>
    <name type="common">African queen</name>
    <dbReference type="NCBI Taxonomy" id="151541"/>
    <lineage>
        <taxon>Eukaryota</taxon>
        <taxon>Metazoa</taxon>
        <taxon>Ecdysozoa</taxon>
        <taxon>Arthropoda</taxon>
        <taxon>Hexapoda</taxon>
        <taxon>Insecta</taxon>
        <taxon>Pterygota</taxon>
        <taxon>Neoptera</taxon>
        <taxon>Endopterygota</taxon>
        <taxon>Lepidoptera</taxon>
        <taxon>Glossata</taxon>
        <taxon>Ditrysia</taxon>
        <taxon>Papilionoidea</taxon>
        <taxon>Nymphalidae</taxon>
        <taxon>Danainae</taxon>
        <taxon>Danaini</taxon>
        <taxon>Danaina</taxon>
        <taxon>Danaus</taxon>
        <taxon>Anosia</taxon>
    </lineage>
</organism>
<keyword evidence="8" id="KW-0804">Transcription</keyword>
<feature type="domain" description="C2H2-type" evidence="13">
    <location>
        <begin position="262"/>
        <end position="284"/>
    </location>
</feature>
<dbReference type="SUPFAM" id="SSF57667">
    <property type="entry name" value="beta-beta-alpha zinc fingers"/>
    <property type="match status" value="2"/>
</dbReference>
<sequence length="521" mass="57693">MWEQPESPAVNYEEIGSTPITERTAEETEAAHELLSLAHSLPPLPPVPPVPPLPPVTPVPALPQFPPLPSLPQLPQLPPLPSLPSLPSIPPLSSLSALPSVPLVSVLPPNEPVVPIYTYTIHPTNIYIIAEESRDPSYNNSVPTITPIPCGIEYTIEPQLSYLAYQHVPETVMPVGHILVPAAEVIPNNNRPEPSRVTDVVEPPSRLPCLMEPERPKIKPINAPRGKNAKYDCKECGKRYATSSNLSRHKQTHRSLDSVAAKRCEDCGKVYVSMPALAMHVLTHRMGHVCGICGKQFSRPWLLRGHLRSHTGEKPYDCPYEGCPKAFADRSNLRAHLQTHTGDKKFECSKCKKTFALKSYLAKHEETVCFRDEIACDPELIRPAIPETSGVQSDKPLDQPNTPSVGFEQAENSNQQNSPCLQAPLEGEVRTDSDCIQLENKEISDQTMYTDSQTEDIQAETAVRRYEPLRPIGIRSGLEPLALEFEDPPQPAVIRFDPSCVLPEPEIIRYDTMSLVPVFAE</sequence>
<dbReference type="AlphaFoldDB" id="A0A8J2M8V1"/>
<proteinExistence type="inferred from homology"/>
<dbReference type="FunFam" id="3.30.160.60:FF:000322">
    <property type="entry name" value="GDNF-inducible zinc finger protein 1"/>
    <property type="match status" value="1"/>
</dbReference>
<dbReference type="FunFam" id="3.30.160.60:FF:000207">
    <property type="entry name" value="zinc finger protein SNAI2"/>
    <property type="match status" value="1"/>
</dbReference>
<comment type="subcellular location">
    <subcellularLocation>
        <location evidence="1">Nucleus</location>
    </subcellularLocation>
</comment>
<dbReference type="GO" id="GO:0000978">
    <property type="term" value="F:RNA polymerase II cis-regulatory region sequence-specific DNA binding"/>
    <property type="evidence" value="ECO:0007669"/>
    <property type="project" value="TreeGrafter"/>
</dbReference>
<keyword evidence="3" id="KW-0677">Repeat</keyword>
<comment type="caution">
    <text evidence="14">The sequence shown here is derived from an EMBL/GenBank/DDBJ whole genome shotgun (WGS) entry which is preliminary data.</text>
</comment>
<keyword evidence="7" id="KW-0238">DNA-binding</keyword>
<dbReference type="InterPro" id="IPR013087">
    <property type="entry name" value="Znf_C2H2_type"/>
</dbReference>
<dbReference type="EMBL" id="CAKASE010000043">
    <property type="protein sequence ID" value="CAG9558470.1"/>
    <property type="molecule type" value="Genomic_DNA"/>
</dbReference>
<dbReference type="GO" id="GO:2000177">
    <property type="term" value="P:regulation of neural precursor cell proliferation"/>
    <property type="evidence" value="ECO:0007669"/>
    <property type="project" value="UniProtKB-ARBA"/>
</dbReference>
<dbReference type="FunFam" id="3.30.160.60:FF:001500">
    <property type="entry name" value="Zinc finger protein 292"/>
    <property type="match status" value="1"/>
</dbReference>
<feature type="compositionally biased region" description="Basic and acidic residues" evidence="12">
    <location>
        <begin position="23"/>
        <end position="32"/>
    </location>
</feature>
<dbReference type="GO" id="GO:0045944">
    <property type="term" value="P:positive regulation of transcription by RNA polymerase II"/>
    <property type="evidence" value="ECO:0007669"/>
    <property type="project" value="UniProtKB-ARBA"/>
</dbReference>
<evidence type="ECO:0000256" key="7">
    <source>
        <dbReference type="ARBA" id="ARBA00023125"/>
    </source>
</evidence>
<evidence type="ECO:0000256" key="12">
    <source>
        <dbReference type="SAM" id="MobiDB-lite"/>
    </source>
</evidence>
<keyword evidence="15" id="KW-1185">Reference proteome</keyword>
<dbReference type="Pfam" id="PF00096">
    <property type="entry name" value="zf-C2H2"/>
    <property type="match status" value="4"/>
</dbReference>
<evidence type="ECO:0000259" key="13">
    <source>
        <dbReference type="PROSITE" id="PS50157"/>
    </source>
</evidence>
<dbReference type="PANTHER" id="PTHR24388:SF38">
    <property type="entry name" value="PROTEIN SNAIL"/>
    <property type="match status" value="1"/>
</dbReference>
<dbReference type="GO" id="GO:0060562">
    <property type="term" value="P:epithelial tube morphogenesis"/>
    <property type="evidence" value="ECO:0007669"/>
    <property type="project" value="UniProtKB-ARBA"/>
</dbReference>
<keyword evidence="6" id="KW-0805">Transcription regulation</keyword>
<evidence type="ECO:0000256" key="9">
    <source>
        <dbReference type="ARBA" id="ARBA00023242"/>
    </source>
</evidence>
<keyword evidence="9" id="KW-0539">Nucleus</keyword>
<evidence type="ECO:0000256" key="4">
    <source>
        <dbReference type="ARBA" id="ARBA00022771"/>
    </source>
</evidence>
<keyword evidence="4 11" id="KW-0863">Zinc-finger</keyword>
<dbReference type="InterPro" id="IPR050527">
    <property type="entry name" value="Snail/Krueppel_Znf"/>
</dbReference>
<dbReference type="InterPro" id="IPR036236">
    <property type="entry name" value="Znf_C2H2_sf"/>
</dbReference>
<evidence type="ECO:0000256" key="11">
    <source>
        <dbReference type="PROSITE-ProRule" id="PRU00042"/>
    </source>
</evidence>
<name>A0A8J2M8V1_9NEOP</name>
<dbReference type="GO" id="GO:0000981">
    <property type="term" value="F:DNA-binding transcription factor activity, RNA polymerase II-specific"/>
    <property type="evidence" value="ECO:0007669"/>
    <property type="project" value="TreeGrafter"/>
</dbReference>
<feature type="region of interest" description="Disordered" evidence="12">
    <location>
        <begin position="1"/>
        <end position="37"/>
    </location>
</feature>
<dbReference type="GO" id="GO:0055059">
    <property type="term" value="P:asymmetric neuroblast division"/>
    <property type="evidence" value="ECO:0007669"/>
    <property type="project" value="UniProtKB-ARBA"/>
</dbReference>
<dbReference type="FunFam" id="3.30.160.60:FF:000043">
    <property type="entry name" value="Scratch family zinc finger 2"/>
    <property type="match status" value="1"/>
</dbReference>
<protein>
    <submittedName>
        <fullName evidence="14">(African queen) hypothetical protein</fullName>
    </submittedName>
</protein>
<evidence type="ECO:0000256" key="5">
    <source>
        <dbReference type="ARBA" id="ARBA00022833"/>
    </source>
</evidence>
<dbReference type="PROSITE" id="PS00028">
    <property type="entry name" value="ZINC_FINGER_C2H2_1"/>
    <property type="match status" value="4"/>
</dbReference>
<evidence type="ECO:0000256" key="2">
    <source>
        <dbReference type="ARBA" id="ARBA00022723"/>
    </source>
</evidence>
<dbReference type="Gene3D" id="3.30.160.60">
    <property type="entry name" value="Classic Zinc Finger"/>
    <property type="match status" value="4"/>
</dbReference>
<keyword evidence="2" id="KW-0479">Metal-binding</keyword>
<comment type="similarity">
    <text evidence="10">Belongs to the snail C2H2-type zinc-finger protein family.</text>
</comment>
<dbReference type="PANTHER" id="PTHR24388">
    <property type="entry name" value="ZINC FINGER PROTEIN"/>
    <property type="match status" value="1"/>
</dbReference>
<feature type="domain" description="C2H2-type" evidence="13">
    <location>
        <begin position="231"/>
        <end position="258"/>
    </location>
</feature>
<evidence type="ECO:0000256" key="1">
    <source>
        <dbReference type="ARBA" id="ARBA00004123"/>
    </source>
</evidence>
<dbReference type="GO" id="GO:0008270">
    <property type="term" value="F:zinc ion binding"/>
    <property type="evidence" value="ECO:0007669"/>
    <property type="project" value="UniProtKB-KW"/>
</dbReference>
<evidence type="ECO:0000313" key="14">
    <source>
        <dbReference type="EMBL" id="CAG9558470.1"/>
    </source>
</evidence>
<dbReference type="Proteomes" id="UP000789524">
    <property type="component" value="Unassembled WGS sequence"/>
</dbReference>
<dbReference type="GO" id="GO:0005634">
    <property type="term" value="C:nucleus"/>
    <property type="evidence" value="ECO:0007669"/>
    <property type="project" value="UniProtKB-SubCell"/>
</dbReference>
<dbReference type="PROSITE" id="PS50157">
    <property type="entry name" value="ZINC_FINGER_C2H2_2"/>
    <property type="match status" value="5"/>
</dbReference>
<feature type="domain" description="C2H2-type" evidence="13">
    <location>
        <begin position="316"/>
        <end position="345"/>
    </location>
</feature>
<gene>
    <name evidence="14" type="ORF">DCHRY22_LOCUS577</name>
</gene>
<dbReference type="GO" id="GO:0007417">
    <property type="term" value="P:central nervous system development"/>
    <property type="evidence" value="ECO:0007669"/>
    <property type="project" value="UniProtKB-ARBA"/>
</dbReference>
<reference evidence="14" key="1">
    <citation type="submission" date="2021-09" db="EMBL/GenBank/DDBJ databases">
        <authorList>
            <person name="Martin H S."/>
        </authorList>
    </citation>
    <scope>NUCLEOTIDE SEQUENCE</scope>
</reference>
<feature type="domain" description="C2H2-type" evidence="13">
    <location>
        <begin position="288"/>
        <end position="315"/>
    </location>
</feature>
<keyword evidence="5" id="KW-0862">Zinc</keyword>
<feature type="compositionally biased region" description="Polar residues" evidence="12">
    <location>
        <begin position="399"/>
        <end position="417"/>
    </location>
</feature>
<evidence type="ECO:0000256" key="6">
    <source>
        <dbReference type="ARBA" id="ARBA00023015"/>
    </source>
</evidence>
<evidence type="ECO:0000256" key="10">
    <source>
        <dbReference type="ARBA" id="ARBA00037948"/>
    </source>
</evidence>
<evidence type="ECO:0000313" key="15">
    <source>
        <dbReference type="Proteomes" id="UP000789524"/>
    </source>
</evidence>
<dbReference type="SMART" id="SM00355">
    <property type="entry name" value="ZnF_C2H2"/>
    <property type="match status" value="5"/>
</dbReference>
<evidence type="ECO:0000256" key="3">
    <source>
        <dbReference type="ARBA" id="ARBA00022737"/>
    </source>
</evidence>